<sequence length="92" mass="10478">MDRFILIILVALAIGIFYSYIINKFSNHKILLFIPTIIGTLWFIYIFTLYTPKQVGGFEDLAIVIVAMMVFALMVGNIVSSLLIVYKGRNKD</sequence>
<feature type="transmembrane region" description="Helical" evidence="1">
    <location>
        <begin position="6"/>
        <end position="23"/>
    </location>
</feature>
<comment type="caution">
    <text evidence="2">The sequence shown here is derived from an EMBL/GenBank/DDBJ whole genome shotgun (WGS) entry which is preliminary data.</text>
</comment>
<evidence type="ECO:0000313" key="3">
    <source>
        <dbReference type="Proteomes" id="UP000601522"/>
    </source>
</evidence>
<name>A0A926ILZ9_9FIRM</name>
<keyword evidence="1" id="KW-0812">Transmembrane</keyword>
<feature type="transmembrane region" description="Helical" evidence="1">
    <location>
        <begin position="30"/>
        <end position="50"/>
    </location>
</feature>
<dbReference type="EMBL" id="JACRTK010000001">
    <property type="protein sequence ID" value="MBC8589905.1"/>
    <property type="molecule type" value="Genomic_DNA"/>
</dbReference>
<gene>
    <name evidence="2" type="ORF">H8689_01950</name>
</gene>
<feature type="transmembrane region" description="Helical" evidence="1">
    <location>
        <begin position="62"/>
        <end position="86"/>
    </location>
</feature>
<protein>
    <submittedName>
        <fullName evidence="2">Uncharacterized protein</fullName>
    </submittedName>
</protein>
<reference evidence="2 3" key="1">
    <citation type="submission" date="2020-08" db="EMBL/GenBank/DDBJ databases">
        <title>Genome public.</title>
        <authorList>
            <person name="Liu C."/>
            <person name="Sun Q."/>
        </authorList>
    </citation>
    <scope>NUCLEOTIDE SEQUENCE [LARGE SCALE GENOMIC DNA]</scope>
    <source>
        <strain evidence="2 3">NSJ-26</strain>
    </source>
</reference>
<organism evidence="2 3">
    <name type="scientific">Wansuia hejianensis</name>
    <dbReference type="NCBI Taxonomy" id="2763667"/>
    <lineage>
        <taxon>Bacteria</taxon>
        <taxon>Bacillati</taxon>
        <taxon>Bacillota</taxon>
        <taxon>Clostridia</taxon>
        <taxon>Lachnospirales</taxon>
        <taxon>Lachnospiraceae</taxon>
        <taxon>Wansuia</taxon>
    </lineage>
</organism>
<keyword evidence="1" id="KW-1133">Transmembrane helix</keyword>
<keyword evidence="3" id="KW-1185">Reference proteome</keyword>
<dbReference type="AlphaFoldDB" id="A0A926ILZ9"/>
<evidence type="ECO:0000313" key="2">
    <source>
        <dbReference type="EMBL" id="MBC8589905.1"/>
    </source>
</evidence>
<accession>A0A926ILZ9</accession>
<evidence type="ECO:0000256" key="1">
    <source>
        <dbReference type="SAM" id="Phobius"/>
    </source>
</evidence>
<dbReference type="Proteomes" id="UP000601522">
    <property type="component" value="Unassembled WGS sequence"/>
</dbReference>
<keyword evidence="1" id="KW-0472">Membrane</keyword>
<proteinExistence type="predicted"/>
<dbReference type="RefSeq" id="WP_249322717.1">
    <property type="nucleotide sequence ID" value="NZ_JACRTK010000001.1"/>
</dbReference>